<dbReference type="EMBL" id="QAYL01000018">
    <property type="protein sequence ID" value="RFD25191.1"/>
    <property type="molecule type" value="Genomic_DNA"/>
</dbReference>
<dbReference type="AlphaFoldDB" id="A0A3E1HFG8"/>
<dbReference type="InterPro" id="IPR038332">
    <property type="entry name" value="PPE_sf"/>
</dbReference>
<name>A0A3E1HFG8_9MYCO</name>
<evidence type="ECO:0000313" key="4">
    <source>
        <dbReference type="Proteomes" id="UP000258522"/>
    </source>
</evidence>
<gene>
    <name evidence="3" type="ORF">MUBE_11055</name>
</gene>
<dbReference type="SUPFAM" id="SSF140459">
    <property type="entry name" value="PE/PPE dimer-like"/>
    <property type="match status" value="1"/>
</dbReference>
<feature type="region of interest" description="Disordered" evidence="1">
    <location>
        <begin position="86"/>
        <end position="111"/>
    </location>
</feature>
<comment type="caution">
    <text evidence="3">The sequence shown here is derived from an EMBL/GenBank/DDBJ whole genome shotgun (WGS) entry which is preliminary data.</text>
</comment>
<accession>A0A3E1HFG8</accession>
<feature type="domain" description="PE" evidence="2">
    <location>
        <begin position="4"/>
        <end position="53"/>
    </location>
</feature>
<proteinExistence type="predicted"/>
<protein>
    <recommendedName>
        <fullName evidence="2">PE domain-containing protein</fullName>
    </recommendedName>
</protein>
<dbReference type="InterPro" id="IPR000084">
    <property type="entry name" value="PE-PGRS_N"/>
</dbReference>
<evidence type="ECO:0000259" key="2">
    <source>
        <dbReference type="Pfam" id="PF00934"/>
    </source>
</evidence>
<keyword evidence="4" id="KW-1185">Reference proteome</keyword>
<dbReference type="Gene3D" id="1.10.287.850">
    <property type="entry name" value="HP0062-like domain"/>
    <property type="match status" value="1"/>
</dbReference>
<organism evidence="3 4">
    <name type="scientific">Mycobacterium uberis</name>
    <dbReference type="NCBI Taxonomy" id="2162698"/>
    <lineage>
        <taxon>Bacteria</taxon>
        <taxon>Bacillati</taxon>
        <taxon>Actinomycetota</taxon>
        <taxon>Actinomycetes</taxon>
        <taxon>Mycobacteriales</taxon>
        <taxon>Mycobacteriaceae</taxon>
        <taxon>Mycobacterium</taxon>
    </lineage>
</organism>
<evidence type="ECO:0000313" key="3">
    <source>
        <dbReference type="EMBL" id="RFD25191.1"/>
    </source>
</evidence>
<reference evidence="3 4" key="1">
    <citation type="submission" date="2018-07" db="EMBL/GenBank/DDBJ databases">
        <title>Whole genome sequence of Mycobacterium uberis.</title>
        <authorList>
            <person name="Benjak A."/>
        </authorList>
    </citation>
    <scope>NUCLEOTIDE SEQUENCE [LARGE SCALE GENOMIC DNA]</scope>
    <source>
        <strain evidence="3 4">Jura</strain>
    </source>
</reference>
<sequence>MINVSIDLELLGAAVADLEGIAAQLVFSNVEATSARIGTMPAATDEVSALNAVRKASYIKLSLLRQQCCMSSLPTPLRLVRIPNNRHRGRQHGDSGGSGVPPTGITAHRFH</sequence>
<dbReference type="RefSeq" id="WP_116540548.1">
    <property type="nucleotide sequence ID" value="NZ_QAYL01000018.1"/>
</dbReference>
<dbReference type="Proteomes" id="UP000258522">
    <property type="component" value="Unassembled WGS sequence"/>
</dbReference>
<evidence type="ECO:0000256" key="1">
    <source>
        <dbReference type="SAM" id="MobiDB-lite"/>
    </source>
</evidence>
<dbReference type="Pfam" id="PF00934">
    <property type="entry name" value="PE"/>
    <property type="match status" value="1"/>
</dbReference>